<dbReference type="AlphaFoldDB" id="A0AB73T646"/>
<feature type="transmembrane region" description="Helical" evidence="13">
    <location>
        <begin position="134"/>
        <end position="151"/>
    </location>
</feature>
<dbReference type="InterPro" id="IPR048279">
    <property type="entry name" value="MdtK-like"/>
</dbReference>
<dbReference type="InterPro" id="IPR050222">
    <property type="entry name" value="MATE_MdtK"/>
</dbReference>
<keyword evidence="6" id="KW-0050">Antiport</keyword>
<evidence type="ECO:0000256" key="13">
    <source>
        <dbReference type="SAM" id="Phobius"/>
    </source>
</evidence>
<feature type="transmembrane region" description="Helical" evidence="13">
    <location>
        <begin position="357"/>
        <end position="374"/>
    </location>
</feature>
<evidence type="ECO:0000256" key="2">
    <source>
        <dbReference type="ARBA" id="ARBA00004651"/>
    </source>
</evidence>
<feature type="transmembrane region" description="Helical" evidence="13">
    <location>
        <begin position="91"/>
        <end position="114"/>
    </location>
</feature>
<comment type="subcellular location">
    <subcellularLocation>
        <location evidence="2">Cell membrane</location>
        <topology evidence="2">Multi-pass membrane protein</topology>
    </subcellularLocation>
</comment>
<dbReference type="GO" id="GO:0015297">
    <property type="term" value="F:antiporter activity"/>
    <property type="evidence" value="ECO:0007669"/>
    <property type="project" value="UniProtKB-KW"/>
</dbReference>
<feature type="transmembrane region" description="Helical" evidence="13">
    <location>
        <begin position="236"/>
        <end position="257"/>
    </location>
</feature>
<dbReference type="GO" id="GO:0042910">
    <property type="term" value="F:xenobiotic transmembrane transporter activity"/>
    <property type="evidence" value="ECO:0007669"/>
    <property type="project" value="InterPro"/>
</dbReference>
<evidence type="ECO:0000313" key="15">
    <source>
        <dbReference type="Proteomes" id="UP000245412"/>
    </source>
</evidence>
<dbReference type="EMBL" id="QGGY01000004">
    <property type="protein sequence ID" value="PWJ76845.1"/>
    <property type="molecule type" value="Genomic_DNA"/>
</dbReference>
<name>A0AB73T646_9FIRM</name>
<organism evidence="14 15">
    <name type="scientific">Murimonas intestini</name>
    <dbReference type="NCBI Taxonomy" id="1337051"/>
    <lineage>
        <taxon>Bacteria</taxon>
        <taxon>Bacillati</taxon>
        <taxon>Bacillota</taxon>
        <taxon>Clostridia</taxon>
        <taxon>Lachnospirales</taxon>
        <taxon>Lachnospiraceae</taxon>
        <taxon>Murimonas</taxon>
    </lineage>
</organism>
<evidence type="ECO:0000256" key="1">
    <source>
        <dbReference type="ARBA" id="ARBA00003408"/>
    </source>
</evidence>
<proteinExistence type="inferred from homology"/>
<feature type="transmembrane region" description="Helical" evidence="13">
    <location>
        <begin position="163"/>
        <end position="186"/>
    </location>
</feature>
<evidence type="ECO:0000256" key="9">
    <source>
        <dbReference type="ARBA" id="ARBA00022989"/>
    </source>
</evidence>
<keyword evidence="9 13" id="KW-1133">Transmembrane helix</keyword>
<dbReference type="GO" id="GO:0005886">
    <property type="term" value="C:plasma membrane"/>
    <property type="evidence" value="ECO:0007669"/>
    <property type="project" value="UniProtKB-SubCell"/>
</dbReference>
<evidence type="ECO:0000256" key="12">
    <source>
        <dbReference type="ARBA" id="ARBA00031636"/>
    </source>
</evidence>
<evidence type="ECO:0000313" key="14">
    <source>
        <dbReference type="EMBL" id="PWJ76845.1"/>
    </source>
</evidence>
<evidence type="ECO:0000256" key="10">
    <source>
        <dbReference type="ARBA" id="ARBA00023065"/>
    </source>
</evidence>
<feature type="transmembrane region" description="Helical" evidence="13">
    <location>
        <begin position="420"/>
        <end position="436"/>
    </location>
</feature>
<comment type="similarity">
    <text evidence="3">Belongs to the multi antimicrobial extrusion (MATE) (TC 2.A.66.1) family.</text>
</comment>
<keyword evidence="10" id="KW-0406">Ion transport</keyword>
<evidence type="ECO:0000256" key="7">
    <source>
        <dbReference type="ARBA" id="ARBA00022475"/>
    </source>
</evidence>
<gene>
    <name evidence="14" type="ORF">C7383_104294</name>
</gene>
<dbReference type="InterPro" id="IPR002528">
    <property type="entry name" value="MATE_fam"/>
</dbReference>
<feature type="transmembrane region" description="Helical" evidence="13">
    <location>
        <begin position="12"/>
        <end position="31"/>
    </location>
</feature>
<dbReference type="PIRSF" id="PIRSF006603">
    <property type="entry name" value="DinF"/>
    <property type="match status" value="1"/>
</dbReference>
<keyword evidence="15" id="KW-1185">Reference proteome</keyword>
<dbReference type="NCBIfam" id="TIGR00797">
    <property type="entry name" value="matE"/>
    <property type="match status" value="1"/>
</dbReference>
<comment type="function">
    <text evidence="1">Multidrug efflux pump.</text>
</comment>
<evidence type="ECO:0000256" key="5">
    <source>
        <dbReference type="ARBA" id="ARBA00022448"/>
    </source>
</evidence>
<dbReference type="PANTHER" id="PTHR43298:SF2">
    <property type="entry name" value="FMN_FAD EXPORTER YEEO-RELATED"/>
    <property type="match status" value="1"/>
</dbReference>
<feature type="transmembrane region" description="Helical" evidence="13">
    <location>
        <begin position="43"/>
        <end position="70"/>
    </location>
</feature>
<reference evidence="14 15" key="1">
    <citation type="submission" date="2018-05" db="EMBL/GenBank/DDBJ databases">
        <authorList>
            <person name="Goeker M."/>
            <person name="Huntemann M."/>
            <person name="Clum A."/>
            <person name="Pillay M."/>
            <person name="Palaniappan K."/>
            <person name="Varghese N."/>
            <person name="Mikhailova N."/>
            <person name="Stamatis D."/>
            <person name="Reddy T."/>
            <person name="Daum C."/>
            <person name="Shapiro N."/>
            <person name="Ivanova N."/>
            <person name="Kyrpides N."/>
            <person name="Woyke T."/>
        </authorList>
    </citation>
    <scope>NUCLEOTIDE SEQUENCE [LARGE SCALE GENOMIC DNA]</scope>
    <source>
        <strain evidence="14 15">DSM 26524</strain>
    </source>
</reference>
<keyword evidence="5" id="KW-0813">Transport</keyword>
<feature type="transmembrane region" description="Helical" evidence="13">
    <location>
        <begin position="277"/>
        <end position="297"/>
    </location>
</feature>
<protein>
    <recommendedName>
        <fullName evidence="4">Probable multidrug resistance protein NorM</fullName>
    </recommendedName>
    <alternativeName>
        <fullName evidence="12">Multidrug-efflux transporter</fullName>
    </alternativeName>
</protein>
<keyword evidence="8 13" id="KW-0812">Transmembrane</keyword>
<sequence length="442" mass="47781">MTRDMTTGNPVKLILAFAVPIMLSSIVQQFYQITDTMIVGQFVGVNALAAVGSCGGIITMVIGWAGGLTSGFSIMVARSFGSGDEKKVSDYFLNSLLLCILMTAGMTAVLQIILPWIVDVVNTPQELKAEVTQYIRISFWGIGAAFLYNILSSVQRALGDSKTPLIFLGISVVGNLGLDLVCVAWLKMGVVGAAVATVVSQLFAGLLCLAFIIKKYPLLWKSRPKDAISGRYMKRLLGLGVPMALQFSITAIGNILIQSALNMLGTVYITAFTASSKIQGIFMSMFSSLGAALSTYVGQNMGAGKVKRIREGVRDCQIAALIFSGVAMLFLYFAGYYLVQIFSSDMTKEILDASSQYFHLVPFFYPFLSAIFLYRNALQGMGNGFVPMLGGVGELLARTISSAVLAPRIGFLGICLGEPLAWIFALVPLIPFYIHWTKKLLK</sequence>
<dbReference type="Proteomes" id="UP000245412">
    <property type="component" value="Unassembled WGS sequence"/>
</dbReference>
<keyword evidence="11 13" id="KW-0472">Membrane</keyword>
<keyword evidence="7" id="KW-1003">Cell membrane</keyword>
<feature type="transmembrane region" description="Helical" evidence="13">
    <location>
        <begin position="192"/>
        <end position="213"/>
    </location>
</feature>
<evidence type="ECO:0000256" key="3">
    <source>
        <dbReference type="ARBA" id="ARBA00010199"/>
    </source>
</evidence>
<feature type="transmembrane region" description="Helical" evidence="13">
    <location>
        <begin position="318"/>
        <end position="337"/>
    </location>
</feature>
<accession>A0AB73T646</accession>
<evidence type="ECO:0000256" key="6">
    <source>
        <dbReference type="ARBA" id="ARBA00022449"/>
    </source>
</evidence>
<dbReference type="RefSeq" id="WP_109625978.1">
    <property type="nucleotide sequence ID" value="NZ_CABJAT010000013.1"/>
</dbReference>
<evidence type="ECO:0000256" key="4">
    <source>
        <dbReference type="ARBA" id="ARBA00020268"/>
    </source>
</evidence>
<dbReference type="GO" id="GO:0006811">
    <property type="term" value="P:monoatomic ion transport"/>
    <property type="evidence" value="ECO:0007669"/>
    <property type="project" value="UniProtKB-KW"/>
</dbReference>
<dbReference type="PANTHER" id="PTHR43298">
    <property type="entry name" value="MULTIDRUG RESISTANCE PROTEIN NORM-RELATED"/>
    <property type="match status" value="1"/>
</dbReference>
<comment type="caution">
    <text evidence="14">The sequence shown here is derived from an EMBL/GenBank/DDBJ whole genome shotgun (WGS) entry which is preliminary data.</text>
</comment>
<dbReference type="CDD" id="cd13138">
    <property type="entry name" value="MATE_yoeA_like"/>
    <property type="match status" value="1"/>
</dbReference>
<evidence type="ECO:0000256" key="8">
    <source>
        <dbReference type="ARBA" id="ARBA00022692"/>
    </source>
</evidence>
<evidence type="ECO:0000256" key="11">
    <source>
        <dbReference type="ARBA" id="ARBA00023136"/>
    </source>
</evidence>
<dbReference type="Pfam" id="PF01554">
    <property type="entry name" value="MatE"/>
    <property type="match status" value="2"/>
</dbReference>